<dbReference type="Gene3D" id="3.30.460.10">
    <property type="entry name" value="Beta Polymerase, domain 2"/>
    <property type="match status" value="1"/>
</dbReference>
<dbReference type="EMBL" id="DRTU01000314">
    <property type="protein sequence ID" value="HHI01341.1"/>
    <property type="molecule type" value="Genomic_DNA"/>
</dbReference>
<evidence type="ECO:0000313" key="2">
    <source>
        <dbReference type="EMBL" id="HHI01341.1"/>
    </source>
</evidence>
<dbReference type="GO" id="GO:0016779">
    <property type="term" value="F:nucleotidyltransferase activity"/>
    <property type="evidence" value="ECO:0007669"/>
    <property type="project" value="InterPro"/>
</dbReference>
<evidence type="ECO:0000259" key="1">
    <source>
        <dbReference type="Pfam" id="PF01909"/>
    </source>
</evidence>
<gene>
    <name evidence="2" type="ORF">ENL40_07785</name>
</gene>
<protein>
    <submittedName>
        <fullName evidence="2">Nucleotidyltransferase domain-containing protein</fullName>
    </submittedName>
</protein>
<dbReference type="Pfam" id="PF01909">
    <property type="entry name" value="NTP_transf_2"/>
    <property type="match status" value="1"/>
</dbReference>
<dbReference type="InterPro" id="IPR043519">
    <property type="entry name" value="NT_sf"/>
</dbReference>
<dbReference type="CDD" id="cd05403">
    <property type="entry name" value="NT_KNTase_like"/>
    <property type="match status" value="1"/>
</dbReference>
<comment type="caution">
    <text evidence="2">The sequence shown here is derived from an EMBL/GenBank/DDBJ whole genome shotgun (WGS) entry which is preliminary data.</text>
</comment>
<dbReference type="Proteomes" id="UP000886217">
    <property type="component" value="Unassembled WGS sequence"/>
</dbReference>
<dbReference type="SUPFAM" id="SSF81301">
    <property type="entry name" value="Nucleotidyltransferase"/>
    <property type="match status" value="1"/>
</dbReference>
<name>A0A7C5K010_THELI</name>
<sequence length="229" mass="26525">MDETIINCIKNKIKEDPRLMDELYSLLLYGSAVRGDFIEGVSDLDFFVVLKSSEEPLSSLRRILEDCVKNTGAVEVDLAWEFLENLDDPLNKGVPFKFLTIYQEDFLKNHVVIYGEEITEILPKYRFEELIEWRVTRLLKLSDVNMGNLKMLHITAGEVARLLALLNGAKTLKKEDVLEALQKLKDEDALSIYASYLNKRSISFDEEFLRSFIAIRCNKILKRLKLKTR</sequence>
<accession>A0A7C5K010</accession>
<feature type="domain" description="Polymerase nucleotidyl transferase" evidence="1">
    <location>
        <begin position="23"/>
        <end position="85"/>
    </location>
</feature>
<proteinExistence type="predicted"/>
<reference evidence="2" key="1">
    <citation type="journal article" date="2020" name="mSystems">
        <title>Genome- and Community-Level Interaction Insights into Carbon Utilization and Element Cycling Functions of Hydrothermarchaeota in Hydrothermal Sediment.</title>
        <authorList>
            <person name="Zhou Z."/>
            <person name="Liu Y."/>
            <person name="Xu W."/>
            <person name="Pan J."/>
            <person name="Luo Z.H."/>
            <person name="Li M."/>
        </authorList>
    </citation>
    <scope>NUCLEOTIDE SEQUENCE [LARGE SCALE GENOMIC DNA]</scope>
    <source>
        <strain evidence="2">HyVt-93</strain>
    </source>
</reference>
<organism evidence="2">
    <name type="scientific">Thermococcus litoralis</name>
    <dbReference type="NCBI Taxonomy" id="2265"/>
    <lineage>
        <taxon>Archaea</taxon>
        <taxon>Methanobacteriati</taxon>
        <taxon>Methanobacteriota</taxon>
        <taxon>Thermococci</taxon>
        <taxon>Thermococcales</taxon>
        <taxon>Thermococcaceae</taxon>
        <taxon>Thermococcus</taxon>
    </lineage>
</organism>
<dbReference type="AlphaFoldDB" id="A0A7C5K010"/>
<dbReference type="InterPro" id="IPR002934">
    <property type="entry name" value="Polymerase_NTP_transf_dom"/>
</dbReference>